<evidence type="ECO:0000313" key="2">
    <source>
        <dbReference type="EMBL" id="RKR06142.1"/>
    </source>
</evidence>
<dbReference type="CDD" id="cd03814">
    <property type="entry name" value="GT4-like"/>
    <property type="match status" value="1"/>
</dbReference>
<dbReference type="RefSeq" id="WP_245977710.1">
    <property type="nucleotide sequence ID" value="NZ_RBIN01000003.1"/>
</dbReference>
<proteinExistence type="predicted"/>
<name>A0A420WY51_9GAMM</name>
<organism evidence="2 3">
    <name type="scientific">Kushneria sinocarnis</name>
    <dbReference type="NCBI Taxonomy" id="595502"/>
    <lineage>
        <taxon>Bacteria</taxon>
        <taxon>Pseudomonadati</taxon>
        <taxon>Pseudomonadota</taxon>
        <taxon>Gammaproteobacteria</taxon>
        <taxon>Oceanospirillales</taxon>
        <taxon>Halomonadaceae</taxon>
        <taxon>Kushneria</taxon>
    </lineage>
</organism>
<dbReference type="Pfam" id="PF13692">
    <property type="entry name" value="Glyco_trans_1_4"/>
    <property type="match status" value="1"/>
</dbReference>
<dbReference type="EMBL" id="RBIN01000003">
    <property type="protein sequence ID" value="RKR06142.1"/>
    <property type="molecule type" value="Genomic_DNA"/>
</dbReference>
<keyword evidence="2" id="KW-0808">Transferase</keyword>
<feature type="domain" description="Glycosyltransferase subfamily 4-like N-terminal" evidence="1">
    <location>
        <begin position="47"/>
        <end position="213"/>
    </location>
</feature>
<dbReference type="Gene3D" id="3.40.50.2000">
    <property type="entry name" value="Glycogen Phosphorylase B"/>
    <property type="match status" value="2"/>
</dbReference>
<dbReference type="GO" id="GO:0016757">
    <property type="term" value="F:glycosyltransferase activity"/>
    <property type="evidence" value="ECO:0007669"/>
    <property type="project" value="TreeGrafter"/>
</dbReference>
<dbReference type="SUPFAM" id="SSF53756">
    <property type="entry name" value="UDP-Glycosyltransferase/glycogen phosphorylase"/>
    <property type="match status" value="1"/>
</dbReference>
<comment type="caution">
    <text evidence="2">The sequence shown here is derived from an EMBL/GenBank/DDBJ whole genome shotgun (WGS) entry which is preliminary data.</text>
</comment>
<accession>A0A420WY51</accession>
<sequence>MSPCNNIERSQEHRAVVMDKPPSSVAVEQPAPRTRIAFVSETWLPEINGVTHTLHHLARHLIERDFRVQLIRPRPKDHTTAAMMSEELQVRAIPIPDYDGVSMGMPAVRQLRQFWTTSPPDVVYIATEGPLGMAALHVARRLNLPIISGYHTNFDQYSRYYILLQILRPLVRPFLRHFHNRTLMTLVPTSGQAHTLTSQGYDNVRVLGRGLDCRQFTPDKRSPALRREWHAPAETPVILHVGRLAAEKNVELLERTLNALRQRHPALCAVLVGDGPLRAQLEERLPWVNFAGFQRGEALTRYYASADMFLFPSLSETFGNVVTEAMASGLAVVAFDYAAAGELISDGHDGRLVPLRDPNAFIATATALSDDKALVKSLGAAARERVRALAWPSIGDAFIEYLSQAQEVTGARRARISGI</sequence>
<keyword evidence="3" id="KW-1185">Reference proteome</keyword>
<dbReference type="Pfam" id="PF13439">
    <property type="entry name" value="Glyco_transf_4"/>
    <property type="match status" value="1"/>
</dbReference>
<dbReference type="InterPro" id="IPR028098">
    <property type="entry name" value="Glyco_trans_4-like_N"/>
</dbReference>
<gene>
    <name evidence="2" type="ORF">C7446_1079</name>
</gene>
<dbReference type="Proteomes" id="UP000281975">
    <property type="component" value="Unassembled WGS sequence"/>
</dbReference>
<reference evidence="2 3" key="1">
    <citation type="submission" date="2018-10" db="EMBL/GenBank/DDBJ databases">
        <title>Genomic Encyclopedia of Type Strains, Phase IV (KMG-IV): sequencing the most valuable type-strain genomes for metagenomic binning, comparative biology and taxonomic classification.</title>
        <authorList>
            <person name="Goeker M."/>
        </authorList>
    </citation>
    <scope>NUCLEOTIDE SEQUENCE [LARGE SCALE GENOMIC DNA]</scope>
    <source>
        <strain evidence="2 3">DSM 23229</strain>
    </source>
</reference>
<evidence type="ECO:0000259" key="1">
    <source>
        <dbReference type="Pfam" id="PF13439"/>
    </source>
</evidence>
<protein>
    <submittedName>
        <fullName evidence="2">Glycosyltransferase involved in cell wall biosynthesis</fullName>
    </submittedName>
</protein>
<dbReference type="PANTHER" id="PTHR45947:SF3">
    <property type="entry name" value="SULFOQUINOVOSYL TRANSFERASE SQD2"/>
    <property type="match status" value="1"/>
</dbReference>
<dbReference type="AlphaFoldDB" id="A0A420WY51"/>
<dbReference type="InterPro" id="IPR050194">
    <property type="entry name" value="Glycosyltransferase_grp1"/>
</dbReference>
<dbReference type="PANTHER" id="PTHR45947">
    <property type="entry name" value="SULFOQUINOVOSYL TRANSFERASE SQD2"/>
    <property type="match status" value="1"/>
</dbReference>
<evidence type="ECO:0000313" key="3">
    <source>
        <dbReference type="Proteomes" id="UP000281975"/>
    </source>
</evidence>